<reference evidence="1 2" key="1">
    <citation type="journal article" date="2012" name="Proc. Natl. Acad. Sci. U.S.A.">
        <title>Antigenic diversity is generated by distinct evolutionary mechanisms in African trypanosome species.</title>
        <authorList>
            <person name="Jackson A.P."/>
            <person name="Berry A."/>
            <person name="Aslett M."/>
            <person name="Allison H.C."/>
            <person name="Burton P."/>
            <person name="Vavrova-Anderson J."/>
            <person name="Brown R."/>
            <person name="Browne H."/>
            <person name="Corton N."/>
            <person name="Hauser H."/>
            <person name="Gamble J."/>
            <person name="Gilderthorp R."/>
            <person name="Marcello L."/>
            <person name="McQuillan J."/>
            <person name="Otto T.D."/>
            <person name="Quail M.A."/>
            <person name="Sanders M.J."/>
            <person name="van Tonder A."/>
            <person name="Ginger M.L."/>
            <person name="Field M.C."/>
            <person name="Barry J.D."/>
            <person name="Hertz-Fowler C."/>
            <person name="Berriman M."/>
        </authorList>
    </citation>
    <scope>NUCLEOTIDE SEQUENCE</scope>
    <source>
        <strain evidence="1 2">Y486</strain>
    </source>
</reference>
<name>F9WMX0_TRYVY</name>
<gene>
    <name evidence="1" type="ORF">TvY486_0015900</name>
</gene>
<dbReference type="AlphaFoldDB" id="F9WMX0"/>
<dbReference type="Proteomes" id="UP000009027">
    <property type="component" value="Unassembled WGS sequence"/>
</dbReference>
<dbReference type="VEuPathDB" id="TriTrypDB:TvY486_0015900"/>
<dbReference type="EMBL" id="CAEX01002120">
    <property type="protein sequence ID" value="CCD18884.1"/>
    <property type="molecule type" value="Genomic_DNA"/>
</dbReference>
<keyword evidence="2" id="KW-1185">Reference proteome</keyword>
<protein>
    <submittedName>
        <fullName evidence="1">Uncharacterized protein</fullName>
    </submittedName>
</protein>
<sequence length="99" mass="10720">MSVRIVAGENMKTWNAVKIREMSACLKFTATACVDVVEQASRIEKAALERMEGTEIALRDGAGKITKADARVGKATEPLRRLQQDLMAAELAVNAAWSG</sequence>
<proteinExistence type="predicted"/>
<accession>F9WMX0</accession>
<evidence type="ECO:0000313" key="1">
    <source>
        <dbReference type="EMBL" id="CCD18884.1"/>
    </source>
</evidence>
<evidence type="ECO:0000313" key="2">
    <source>
        <dbReference type="Proteomes" id="UP000009027"/>
    </source>
</evidence>
<organism evidence="1 2">
    <name type="scientific">Trypanosoma vivax (strain Y486)</name>
    <dbReference type="NCBI Taxonomy" id="1055687"/>
    <lineage>
        <taxon>Eukaryota</taxon>
        <taxon>Discoba</taxon>
        <taxon>Euglenozoa</taxon>
        <taxon>Kinetoplastea</taxon>
        <taxon>Metakinetoplastina</taxon>
        <taxon>Trypanosomatida</taxon>
        <taxon>Trypanosomatidae</taxon>
        <taxon>Trypanosoma</taxon>
        <taxon>Duttonella</taxon>
    </lineage>
</organism>